<reference evidence="2" key="1">
    <citation type="submission" date="2022-07" db="EMBL/GenBank/DDBJ databases">
        <title>Fungi with potential for degradation of polypropylene.</title>
        <authorList>
            <person name="Gostincar C."/>
        </authorList>
    </citation>
    <scope>NUCLEOTIDE SEQUENCE</scope>
    <source>
        <strain evidence="2">EXF-13287</strain>
    </source>
</reference>
<feature type="region of interest" description="Disordered" evidence="1">
    <location>
        <begin position="26"/>
        <end position="51"/>
    </location>
</feature>
<protein>
    <submittedName>
        <fullName evidence="2">Uncharacterized protein</fullName>
    </submittedName>
</protein>
<dbReference type="EMBL" id="JANBVN010000114">
    <property type="protein sequence ID" value="KAJ9143220.1"/>
    <property type="molecule type" value="Genomic_DNA"/>
</dbReference>
<keyword evidence="3" id="KW-1185">Reference proteome</keyword>
<evidence type="ECO:0000313" key="3">
    <source>
        <dbReference type="Proteomes" id="UP001174691"/>
    </source>
</evidence>
<organism evidence="2 3">
    <name type="scientific">Coniochaeta hoffmannii</name>
    <dbReference type="NCBI Taxonomy" id="91930"/>
    <lineage>
        <taxon>Eukaryota</taxon>
        <taxon>Fungi</taxon>
        <taxon>Dikarya</taxon>
        <taxon>Ascomycota</taxon>
        <taxon>Pezizomycotina</taxon>
        <taxon>Sordariomycetes</taxon>
        <taxon>Sordariomycetidae</taxon>
        <taxon>Coniochaetales</taxon>
        <taxon>Coniochaetaceae</taxon>
        <taxon>Coniochaeta</taxon>
    </lineage>
</organism>
<dbReference type="AlphaFoldDB" id="A0AA38VE07"/>
<evidence type="ECO:0000313" key="2">
    <source>
        <dbReference type="EMBL" id="KAJ9143220.1"/>
    </source>
</evidence>
<gene>
    <name evidence="2" type="ORF">NKR19_g6944</name>
</gene>
<evidence type="ECO:0000256" key="1">
    <source>
        <dbReference type="SAM" id="MobiDB-lite"/>
    </source>
</evidence>
<name>A0AA38VE07_9PEZI</name>
<accession>A0AA38VE07</accession>
<proteinExistence type="predicted"/>
<comment type="caution">
    <text evidence="2">The sequence shown here is derived from an EMBL/GenBank/DDBJ whole genome shotgun (WGS) entry which is preliminary data.</text>
</comment>
<sequence length="123" mass="13113">MYPRSEGQLGLEVDVESEYRIANAAVGREGSRAAPRGESASSSGARVAGHTIESVGQRAMQSNLSASQRAAEAQRSMAARLERITAPLGAPGPPPANQDAIYLGEGMLNDLEELYQREKNKKT</sequence>
<dbReference type="Proteomes" id="UP001174691">
    <property type="component" value="Unassembled WGS sequence"/>
</dbReference>